<protein>
    <submittedName>
        <fullName evidence="1">Uncharacterized protein</fullName>
    </submittedName>
</protein>
<accession>A0A6A5KSR5</accession>
<reference evidence="1" key="1">
    <citation type="submission" date="2020-01" db="EMBL/GenBank/DDBJ databases">
        <authorList>
            <consortium name="DOE Joint Genome Institute"/>
            <person name="Haridas S."/>
            <person name="Albert R."/>
            <person name="Binder M."/>
            <person name="Bloem J."/>
            <person name="Labutti K."/>
            <person name="Salamov A."/>
            <person name="Andreopoulos B."/>
            <person name="Baker S.E."/>
            <person name="Barry K."/>
            <person name="Bills G."/>
            <person name="Bluhm B.H."/>
            <person name="Cannon C."/>
            <person name="Castanera R."/>
            <person name="Culley D.E."/>
            <person name="Daum C."/>
            <person name="Ezra D."/>
            <person name="Gonzalez J.B."/>
            <person name="Henrissat B."/>
            <person name="Kuo A."/>
            <person name="Liang C."/>
            <person name="Lipzen A."/>
            <person name="Lutzoni F."/>
            <person name="Magnuson J."/>
            <person name="Mondo S."/>
            <person name="Nolan M."/>
            <person name="Ohm R."/>
            <person name="Pangilinan J."/>
            <person name="Park H.-J."/>
            <person name="Ramirez L."/>
            <person name="Alfaro M."/>
            <person name="Sun H."/>
            <person name="Tritt A."/>
            <person name="Yoshinaga Y."/>
            <person name="Zwiers L.-H."/>
            <person name="Turgeon B.G."/>
            <person name="Goodwin S.B."/>
            <person name="Spatafora J.W."/>
            <person name="Crous P.W."/>
            <person name="Grigoriev I.V."/>
        </authorList>
    </citation>
    <scope>NUCLEOTIDE SEQUENCE</scope>
    <source>
        <strain evidence="1">P77</strain>
    </source>
</reference>
<evidence type="ECO:0000313" key="2">
    <source>
        <dbReference type="Proteomes" id="UP000800040"/>
    </source>
</evidence>
<name>A0A6A5KSR5_9PLEO</name>
<keyword evidence="2" id="KW-1185">Reference proteome</keyword>
<dbReference type="AlphaFoldDB" id="A0A6A5KSR5"/>
<evidence type="ECO:0000313" key="1">
    <source>
        <dbReference type="EMBL" id="KAF1839277.1"/>
    </source>
</evidence>
<proteinExistence type="predicted"/>
<sequence>MRPRKVRCNPWFLGELASWGNFAMTGWGVCGFELLCGCEERWNPDCRVGSYWSRARWMVPLGVYIWMCKELVSSIGFWHRQTVTLYQIVYYYSSAASDGNRAGLIMARLGGVAR</sequence>
<dbReference type="Proteomes" id="UP000800040">
    <property type="component" value="Unassembled WGS sequence"/>
</dbReference>
<dbReference type="EMBL" id="ML975246">
    <property type="protein sequence ID" value="KAF1839277.1"/>
    <property type="molecule type" value="Genomic_DNA"/>
</dbReference>
<organism evidence="1 2">
    <name type="scientific">Decorospora gaudefroyi</name>
    <dbReference type="NCBI Taxonomy" id="184978"/>
    <lineage>
        <taxon>Eukaryota</taxon>
        <taxon>Fungi</taxon>
        <taxon>Dikarya</taxon>
        <taxon>Ascomycota</taxon>
        <taxon>Pezizomycotina</taxon>
        <taxon>Dothideomycetes</taxon>
        <taxon>Pleosporomycetidae</taxon>
        <taxon>Pleosporales</taxon>
        <taxon>Pleosporineae</taxon>
        <taxon>Pleosporaceae</taxon>
        <taxon>Decorospora</taxon>
    </lineage>
</organism>
<gene>
    <name evidence="1" type="ORF">BDW02DRAFT_233990</name>
</gene>